<protein>
    <submittedName>
        <fullName evidence="4">Uncharacterized protein DUF4124</fullName>
    </submittedName>
</protein>
<evidence type="ECO:0000313" key="4">
    <source>
        <dbReference type="EMBL" id="TDQ37617.1"/>
    </source>
</evidence>
<sequence>MRTLPIILCAGLLLSGITSVQAATVYKWVDSQGQTHFGSQPPLGLDSERLNTRIHAPAAQAGSSEQAATDGSEEQAQKEADREVKRQVAQEQAELETFCRDMRTRLAQLKNNPRLLAEVDGQMVRLSEEERQNRIRETEEKISEFCSS</sequence>
<dbReference type="Proteomes" id="UP000294575">
    <property type="component" value="Unassembled WGS sequence"/>
</dbReference>
<dbReference type="InterPro" id="IPR025392">
    <property type="entry name" value="DUF4124"/>
</dbReference>
<evidence type="ECO:0000256" key="2">
    <source>
        <dbReference type="SAM" id="SignalP"/>
    </source>
</evidence>
<feature type="region of interest" description="Disordered" evidence="1">
    <location>
        <begin position="128"/>
        <end position="148"/>
    </location>
</feature>
<feature type="signal peptide" evidence="2">
    <location>
        <begin position="1"/>
        <end position="22"/>
    </location>
</feature>
<dbReference type="Pfam" id="PF13511">
    <property type="entry name" value="DUF4124"/>
    <property type="match status" value="1"/>
</dbReference>
<comment type="caution">
    <text evidence="4">The sequence shown here is derived from an EMBL/GenBank/DDBJ whole genome shotgun (WGS) entry which is preliminary data.</text>
</comment>
<dbReference type="AlphaFoldDB" id="A0A4V3D4V1"/>
<feature type="region of interest" description="Disordered" evidence="1">
    <location>
        <begin position="39"/>
        <end position="87"/>
    </location>
</feature>
<gene>
    <name evidence="4" type="ORF">DFQ45_107124</name>
</gene>
<dbReference type="RefSeq" id="WP_101495743.1">
    <property type="nucleotide sequence ID" value="NZ_LNJZ01000002.1"/>
</dbReference>
<dbReference type="OrthoDB" id="7068596at2"/>
<organism evidence="4 5">
    <name type="scientific">Thiopseudomonas denitrificans</name>
    <dbReference type="NCBI Taxonomy" id="1501432"/>
    <lineage>
        <taxon>Bacteria</taxon>
        <taxon>Pseudomonadati</taxon>
        <taxon>Pseudomonadota</taxon>
        <taxon>Gammaproteobacteria</taxon>
        <taxon>Pseudomonadales</taxon>
        <taxon>Pseudomonadaceae</taxon>
        <taxon>Thiopseudomonas</taxon>
    </lineage>
</organism>
<feature type="compositionally biased region" description="Basic and acidic residues" evidence="1">
    <location>
        <begin position="75"/>
        <end position="87"/>
    </location>
</feature>
<proteinExistence type="predicted"/>
<dbReference type="EMBL" id="SNYK01000007">
    <property type="protein sequence ID" value="TDQ37617.1"/>
    <property type="molecule type" value="Genomic_DNA"/>
</dbReference>
<feature type="domain" description="DUF4124" evidence="3">
    <location>
        <begin position="12"/>
        <end position="73"/>
    </location>
</feature>
<evidence type="ECO:0000256" key="1">
    <source>
        <dbReference type="SAM" id="MobiDB-lite"/>
    </source>
</evidence>
<evidence type="ECO:0000313" key="5">
    <source>
        <dbReference type="Proteomes" id="UP000294575"/>
    </source>
</evidence>
<accession>A0A4V3D4V1</accession>
<keyword evidence="5" id="KW-1185">Reference proteome</keyword>
<name>A0A4V3D4V1_9GAMM</name>
<feature type="chain" id="PRO_5020989454" evidence="2">
    <location>
        <begin position="23"/>
        <end position="148"/>
    </location>
</feature>
<keyword evidence="2" id="KW-0732">Signal</keyword>
<evidence type="ECO:0000259" key="3">
    <source>
        <dbReference type="Pfam" id="PF13511"/>
    </source>
</evidence>
<reference evidence="4 5" key="1">
    <citation type="submission" date="2019-03" db="EMBL/GenBank/DDBJ databases">
        <title>Genomic Encyclopedia of Type Strains, Phase IV (KMG-IV): sequencing the most valuable type-strain genomes for metagenomic binning, comparative biology and taxonomic classification.</title>
        <authorList>
            <person name="Goeker M."/>
        </authorList>
    </citation>
    <scope>NUCLEOTIDE SEQUENCE [LARGE SCALE GENOMIC DNA]</scope>
    <source>
        <strain evidence="4 5">DSM 28679</strain>
    </source>
</reference>